<keyword evidence="3" id="KW-0547">Nucleotide-binding</keyword>
<dbReference type="EMBL" id="VMGN01000057">
    <property type="protein sequence ID" value="TSC92958.1"/>
    <property type="molecule type" value="Genomic_DNA"/>
</dbReference>
<comment type="caution">
    <text evidence="6">The sequence shown here is derived from an EMBL/GenBank/DDBJ whole genome shotgun (WGS) entry which is preliminary data.</text>
</comment>
<evidence type="ECO:0000313" key="6">
    <source>
        <dbReference type="EMBL" id="TSC92958.1"/>
    </source>
</evidence>
<evidence type="ECO:0000256" key="3">
    <source>
        <dbReference type="ARBA" id="ARBA00022741"/>
    </source>
</evidence>
<dbReference type="AlphaFoldDB" id="A0A554LJE1"/>
<dbReference type="GO" id="GO:0005524">
    <property type="term" value="F:ATP binding"/>
    <property type="evidence" value="ECO:0007669"/>
    <property type="project" value="UniProtKB-KW"/>
</dbReference>
<dbReference type="Pfam" id="PF00005">
    <property type="entry name" value="ABC_tran"/>
    <property type="match status" value="1"/>
</dbReference>
<dbReference type="PANTHER" id="PTHR42711">
    <property type="entry name" value="ABC TRANSPORTER ATP-BINDING PROTEIN"/>
    <property type="match status" value="1"/>
</dbReference>
<dbReference type="SMART" id="SM00382">
    <property type="entry name" value="AAA"/>
    <property type="match status" value="1"/>
</dbReference>
<reference evidence="6 7" key="1">
    <citation type="submission" date="2017-07" db="EMBL/GenBank/DDBJ databases">
        <title>Mechanisms for carbon and nitrogen cycling indicate functional differentiation within the Candidate Phyla Radiation.</title>
        <authorList>
            <person name="Danczak R.E."/>
            <person name="Johnston M.D."/>
            <person name="Kenah C."/>
            <person name="Slattery M."/>
            <person name="Wrighton K.C."/>
            <person name="Wilkins M.J."/>
        </authorList>
    </citation>
    <scope>NUCLEOTIDE SEQUENCE [LARGE SCALE GENOMIC DNA]</scope>
    <source>
        <strain evidence="6">Athens1014_28</strain>
    </source>
</reference>
<dbReference type="PANTHER" id="PTHR42711:SF5">
    <property type="entry name" value="ABC TRANSPORTER ATP-BINDING PROTEIN NATA"/>
    <property type="match status" value="1"/>
</dbReference>
<dbReference type="PROSITE" id="PS00211">
    <property type="entry name" value="ABC_TRANSPORTER_1"/>
    <property type="match status" value="1"/>
</dbReference>
<accession>A0A554LJE1</accession>
<sequence>MKSKIIKVKNLVKKYGNLEAVSGISFDVKKGEIFGLLGENGAGKTTTLEILEGLRKPTSGEIEVLGHNIKKDKNSIKEKIGVQLQSSSYYSFLTLREILDLFGSFYKKRLSPSDLLEMVDLSEKANSFVGKLSGGQRQRFSIVASLVNDPELIFLDEPTTGLDPLARRNLWQLISKIKSQGKTVILTTHYMEEAEALCD</sequence>
<dbReference type="Proteomes" id="UP000316495">
    <property type="component" value="Unassembled WGS sequence"/>
</dbReference>
<dbReference type="InterPro" id="IPR017871">
    <property type="entry name" value="ABC_transporter-like_CS"/>
</dbReference>
<organism evidence="6 7">
    <name type="scientific">Candidatus Berkelbacteria bacterium Athens1014_28</name>
    <dbReference type="NCBI Taxonomy" id="2017145"/>
    <lineage>
        <taxon>Bacteria</taxon>
        <taxon>Candidatus Berkelbacteria</taxon>
    </lineage>
</organism>
<proteinExistence type="inferred from homology"/>
<dbReference type="Gene3D" id="3.40.50.300">
    <property type="entry name" value="P-loop containing nucleotide triphosphate hydrolases"/>
    <property type="match status" value="1"/>
</dbReference>
<dbReference type="InterPro" id="IPR050763">
    <property type="entry name" value="ABC_transporter_ATP-binding"/>
</dbReference>
<feature type="domain" description="ABC transporter" evidence="5">
    <location>
        <begin position="6"/>
        <end position="196"/>
    </location>
</feature>
<comment type="similarity">
    <text evidence="1">Belongs to the ABC transporter superfamily.</text>
</comment>
<dbReference type="CDD" id="cd03230">
    <property type="entry name" value="ABC_DR_subfamily_A"/>
    <property type="match status" value="1"/>
</dbReference>
<dbReference type="PROSITE" id="PS50893">
    <property type="entry name" value="ABC_TRANSPORTER_2"/>
    <property type="match status" value="1"/>
</dbReference>
<protein>
    <submittedName>
        <fullName evidence="6">Antibiotic transport system ATP-binding protein</fullName>
    </submittedName>
</protein>
<evidence type="ECO:0000259" key="5">
    <source>
        <dbReference type="PROSITE" id="PS50893"/>
    </source>
</evidence>
<evidence type="ECO:0000256" key="1">
    <source>
        <dbReference type="ARBA" id="ARBA00005417"/>
    </source>
</evidence>
<evidence type="ECO:0000313" key="7">
    <source>
        <dbReference type="Proteomes" id="UP000316495"/>
    </source>
</evidence>
<dbReference type="InterPro" id="IPR003439">
    <property type="entry name" value="ABC_transporter-like_ATP-bd"/>
</dbReference>
<evidence type="ECO:0000256" key="2">
    <source>
        <dbReference type="ARBA" id="ARBA00022448"/>
    </source>
</evidence>
<keyword evidence="4 6" id="KW-0067">ATP-binding</keyword>
<gene>
    <name evidence="6" type="ORF">Athens101428_772</name>
</gene>
<dbReference type="GO" id="GO:0016887">
    <property type="term" value="F:ATP hydrolysis activity"/>
    <property type="evidence" value="ECO:0007669"/>
    <property type="project" value="InterPro"/>
</dbReference>
<keyword evidence="2" id="KW-0813">Transport</keyword>
<dbReference type="SUPFAM" id="SSF52540">
    <property type="entry name" value="P-loop containing nucleoside triphosphate hydrolases"/>
    <property type="match status" value="1"/>
</dbReference>
<evidence type="ECO:0000256" key="4">
    <source>
        <dbReference type="ARBA" id="ARBA00022840"/>
    </source>
</evidence>
<dbReference type="InterPro" id="IPR003593">
    <property type="entry name" value="AAA+_ATPase"/>
</dbReference>
<name>A0A554LJE1_9BACT</name>
<dbReference type="InterPro" id="IPR027417">
    <property type="entry name" value="P-loop_NTPase"/>
</dbReference>
<feature type="non-terminal residue" evidence="6">
    <location>
        <position position="199"/>
    </location>
</feature>